<organism evidence="2 3">
    <name type="scientific">Microbacterium esteraromaticum</name>
    <dbReference type="NCBI Taxonomy" id="57043"/>
    <lineage>
        <taxon>Bacteria</taxon>
        <taxon>Bacillati</taxon>
        <taxon>Actinomycetota</taxon>
        <taxon>Actinomycetes</taxon>
        <taxon>Micrococcales</taxon>
        <taxon>Microbacteriaceae</taxon>
        <taxon>Microbacterium</taxon>
    </lineage>
</organism>
<dbReference type="InterPro" id="IPR036390">
    <property type="entry name" value="WH_DNA-bd_sf"/>
</dbReference>
<dbReference type="EMBL" id="JAEMWU010000001">
    <property type="protein sequence ID" value="MBN8204777.1"/>
    <property type="molecule type" value="Genomic_DNA"/>
</dbReference>
<comment type="similarity">
    <text evidence="1">Belongs to the ROK (NagC/XylR) family.</text>
</comment>
<dbReference type="SUPFAM" id="SSF46785">
    <property type="entry name" value="Winged helix' DNA-binding domain"/>
    <property type="match status" value="1"/>
</dbReference>
<dbReference type="Gene3D" id="3.30.420.40">
    <property type="match status" value="2"/>
</dbReference>
<reference evidence="2" key="1">
    <citation type="submission" date="2020-12" db="EMBL/GenBank/DDBJ databases">
        <title>PHA producing bacteria isolated from mangrove.</title>
        <authorList>
            <person name="Zheng W."/>
            <person name="Yu S."/>
            <person name="Huang Y."/>
        </authorList>
    </citation>
    <scope>NUCLEOTIDE SEQUENCE</scope>
    <source>
        <strain evidence="2">GN8-5</strain>
    </source>
</reference>
<dbReference type="PANTHER" id="PTHR18964">
    <property type="entry name" value="ROK (REPRESSOR, ORF, KINASE) FAMILY"/>
    <property type="match status" value="1"/>
</dbReference>
<evidence type="ECO:0000256" key="1">
    <source>
        <dbReference type="ARBA" id="ARBA00006479"/>
    </source>
</evidence>
<dbReference type="SUPFAM" id="SSF53067">
    <property type="entry name" value="Actin-like ATPase domain"/>
    <property type="match status" value="1"/>
</dbReference>
<gene>
    <name evidence="2" type="ORF">JF543_02255</name>
</gene>
<dbReference type="Pfam" id="PF13412">
    <property type="entry name" value="HTH_24"/>
    <property type="match status" value="1"/>
</dbReference>
<dbReference type="InterPro" id="IPR000600">
    <property type="entry name" value="ROK"/>
</dbReference>
<sequence length="355" mass="36908">MAETVSLSARATAQQLPVHGTRRHNRAVVLQTLLREETASRADLARMTGLARPTITEVIRELLATGIVIETGQSQEVRVGKPSVMLEIDRRAVQSIAIDLTGRNWIVGAVCAPDGSVLLRSEVARDPDADVAASVAAIAARLVKQSDAAVLGIGLGIGLDQRHEITACNAALAAQPATASLTVHTGLEADVVARAEAGHGTDEFLLVRLGAVTSTAIITAYTADASTARELAHLDVGGDAGRECVCGSRTCVHVWLAVLAERCENAPDETARDAVRDEAGARLGAPLAAIVSALDLPQVVLSGDTALLGERLCHAAETALMSARLPGAHVEVRGSEVRDAVLHGVAAQVLAYELA</sequence>
<comment type="caution">
    <text evidence="2">The sequence shown here is derived from an EMBL/GenBank/DDBJ whole genome shotgun (WGS) entry which is preliminary data.</text>
</comment>
<dbReference type="Gene3D" id="1.10.10.10">
    <property type="entry name" value="Winged helix-like DNA-binding domain superfamily/Winged helix DNA-binding domain"/>
    <property type="match status" value="1"/>
</dbReference>
<dbReference type="AlphaFoldDB" id="A0A939DTL7"/>
<accession>A0A939DTL7</accession>
<dbReference type="InterPro" id="IPR036388">
    <property type="entry name" value="WH-like_DNA-bd_sf"/>
</dbReference>
<evidence type="ECO:0000313" key="2">
    <source>
        <dbReference type="EMBL" id="MBN8204777.1"/>
    </source>
</evidence>
<dbReference type="PANTHER" id="PTHR18964:SF149">
    <property type="entry name" value="BIFUNCTIONAL UDP-N-ACETYLGLUCOSAMINE 2-EPIMERASE_N-ACETYLMANNOSAMINE KINASE"/>
    <property type="match status" value="1"/>
</dbReference>
<dbReference type="Proteomes" id="UP000664385">
    <property type="component" value="Unassembled WGS sequence"/>
</dbReference>
<proteinExistence type="inferred from homology"/>
<dbReference type="RefSeq" id="WP_206822608.1">
    <property type="nucleotide sequence ID" value="NZ_JAEMWU010000001.1"/>
</dbReference>
<name>A0A939DTL7_9MICO</name>
<protein>
    <submittedName>
        <fullName evidence="2">ROK family transcriptional regulator</fullName>
    </submittedName>
</protein>
<dbReference type="InterPro" id="IPR043129">
    <property type="entry name" value="ATPase_NBD"/>
</dbReference>
<evidence type="ECO:0000313" key="3">
    <source>
        <dbReference type="Proteomes" id="UP000664385"/>
    </source>
</evidence>